<evidence type="ECO:0000256" key="6">
    <source>
        <dbReference type="ARBA" id="ARBA00023004"/>
    </source>
</evidence>
<dbReference type="InterPro" id="IPR044862">
    <property type="entry name" value="Pro_4_hyd_alph_FE2OG_OXY"/>
</dbReference>
<dbReference type="PANTHER" id="PTHR10869">
    <property type="entry name" value="PROLYL 4-HYDROXYLASE ALPHA SUBUNIT"/>
    <property type="match status" value="1"/>
</dbReference>
<reference evidence="8" key="1">
    <citation type="submission" date="2018-09" db="EMBL/GenBank/DDBJ databases">
        <title>Nocardia yunnanensis sp. nov., an actinomycete isolated from a soil sample.</title>
        <authorList>
            <person name="Zhang J."/>
        </authorList>
    </citation>
    <scope>NUCLEOTIDE SEQUENCE [LARGE SCALE GENOMIC DNA]</scope>
    <source>
        <strain evidence="8">21-3</strain>
    </source>
</reference>
<keyword evidence="6" id="KW-0408">Iron</keyword>
<dbReference type="PROSITE" id="PS51471">
    <property type="entry name" value="FE2OG_OXY"/>
    <property type="match status" value="1"/>
</dbReference>
<keyword evidence="5" id="KW-0560">Oxidoreductase</keyword>
<dbReference type="Proteomes" id="UP000325385">
    <property type="component" value="Chromosome"/>
</dbReference>
<evidence type="ECO:0000256" key="1">
    <source>
        <dbReference type="ARBA" id="ARBA00001961"/>
    </source>
</evidence>
<keyword evidence="4" id="KW-0223">Dioxygenase</keyword>
<dbReference type="InterPro" id="IPR006620">
    <property type="entry name" value="Pro_4_hyd_alph"/>
</dbReference>
<evidence type="ECO:0000256" key="5">
    <source>
        <dbReference type="ARBA" id="ARBA00023002"/>
    </source>
</evidence>
<name>A0A222EWQ3_9SPHN</name>
<dbReference type="InterPro" id="IPR005123">
    <property type="entry name" value="Oxoglu/Fe-dep_dioxygenase_dom"/>
</dbReference>
<organism evidence="7 8">
    <name type="scientific">Qipengyuania flava</name>
    <dbReference type="NCBI Taxonomy" id="192812"/>
    <lineage>
        <taxon>Bacteria</taxon>
        <taxon>Pseudomonadati</taxon>
        <taxon>Pseudomonadota</taxon>
        <taxon>Alphaproteobacteria</taxon>
        <taxon>Sphingomonadales</taxon>
        <taxon>Erythrobacteraceae</taxon>
        <taxon>Qipengyuania</taxon>
    </lineage>
</organism>
<keyword evidence="2" id="KW-0479">Metal-binding</keyword>
<dbReference type="PANTHER" id="PTHR10869:SF246">
    <property type="entry name" value="TRANSMEMBRANE PROLYL 4-HYDROXYLASE"/>
    <property type="match status" value="1"/>
</dbReference>
<dbReference type="Gene3D" id="2.60.120.620">
    <property type="entry name" value="q2cbj1_9rhob like domain"/>
    <property type="match status" value="1"/>
</dbReference>
<dbReference type="GO" id="GO:0005506">
    <property type="term" value="F:iron ion binding"/>
    <property type="evidence" value="ECO:0007669"/>
    <property type="project" value="InterPro"/>
</dbReference>
<sequence>MTSSGESSSARLLERQGMQRLPSDKAELLQLRAFVTPDLAARLIELIEQDRRPSTLADAGDDRYFRTSETCDLDAAEPAVRSLEEQLFALNGIDPAHGEPLQGQRYDVGQEFKPHCDYFNPGGADWNRYCSVAGQRTWTFMIYLNEVEAGGATRFKALGKTFQPEVGKLLCWNNRRPDQRENPNTIHHGMKVRRGRKYVITKWYREKPWGW</sequence>
<dbReference type="AlphaFoldDB" id="A0A222EWQ3"/>
<evidence type="ECO:0000256" key="3">
    <source>
        <dbReference type="ARBA" id="ARBA00022896"/>
    </source>
</evidence>
<gene>
    <name evidence="7" type="ORF">D0Y83_08655</name>
</gene>
<dbReference type="GeneID" id="69697368"/>
<dbReference type="GO" id="GO:0031418">
    <property type="term" value="F:L-ascorbic acid binding"/>
    <property type="evidence" value="ECO:0007669"/>
    <property type="project" value="UniProtKB-KW"/>
</dbReference>
<dbReference type="SMART" id="SM00702">
    <property type="entry name" value="P4Hc"/>
    <property type="match status" value="1"/>
</dbReference>
<dbReference type="Pfam" id="PF13640">
    <property type="entry name" value="2OG-FeII_Oxy_3"/>
    <property type="match status" value="1"/>
</dbReference>
<dbReference type="GO" id="GO:0004656">
    <property type="term" value="F:procollagen-proline 4-dioxygenase activity"/>
    <property type="evidence" value="ECO:0007669"/>
    <property type="project" value="TreeGrafter"/>
</dbReference>
<dbReference type="EMBL" id="CP032228">
    <property type="protein sequence ID" value="QFI63331.1"/>
    <property type="molecule type" value="Genomic_DNA"/>
</dbReference>
<proteinExistence type="predicted"/>
<dbReference type="RefSeq" id="WP_067503650.1">
    <property type="nucleotide sequence ID" value="NZ_CP022528.1"/>
</dbReference>
<dbReference type="InterPro" id="IPR045054">
    <property type="entry name" value="P4HA-like"/>
</dbReference>
<accession>A0A222EWQ3</accession>
<keyword evidence="3" id="KW-0847">Vitamin C</keyword>
<comment type="cofactor">
    <cofactor evidence="1">
        <name>L-ascorbate</name>
        <dbReference type="ChEBI" id="CHEBI:38290"/>
    </cofactor>
</comment>
<protein>
    <submittedName>
        <fullName evidence="7">2OG-Fe(II) oxygenase</fullName>
    </submittedName>
</protein>
<evidence type="ECO:0000313" key="7">
    <source>
        <dbReference type="EMBL" id="QFI63331.1"/>
    </source>
</evidence>
<evidence type="ECO:0000313" key="8">
    <source>
        <dbReference type="Proteomes" id="UP000325385"/>
    </source>
</evidence>
<evidence type="ECO:0000256" key="4">
    <source>
        <dbReference type="ARBA" id="ARBA00022964"/>
    </source>
</evidence>
<evidence type="ECO:0000256" key="2">
    <source>
        <dbReference type="ARBA" id="ARBA00022723"/>
    </source>
</evidence>